<keyword evidence="2" id="KW-0472">Membrane</keyword>
<organism evidence="3 4">
    <name type="scientific">Scardovia wiggsiae F0424</name>
    <dbReference type="NCBI Taxonomy" id="857290"/>
    <lineage>
        <taxon>Bacteria</taxon>
        <taxon>Bacillati</taxon>
        <taxon>Actinomycetota</taxon>
        <taxon>Actinomycetes</taxon>
        <taxon>Bifidobacteriales</taxon>
        <taxon>Bifidobacteriaceae</taxon>
        <taxon>Scardovia</taxon>
    </lineage>
</organism>
<sequence length="389" mass="42092">MTFEPQAPLRPYGQAASQPVSAPAGYGLHNPAFADPYPYQSSYAPFPVQKPQGMYVPFNAAPGSSASQALPEEPERNQPWYGVSMYYAAKRFFTKYAVISGRASRSEFWWAYLFNFLAVCALAVLPAFLSVFIPAMGIQPLSYIIFLFIVLYHLGTLIPGLTLTFRRAHDSGLHNWVPITYYVCRFLLDIALFSVLMKAATDTSGMGTSRFDNYYGYSSYSSYSRGSYSRGFGEYSIMAFWYRAIADGLLAVLALMLVLAVIYVILMARPTAKDTAPRIAQQNAGGWMPVYSTDGRQAYSNFSAASANGGASSTASAPSPHTAGAGQPAGTQYGYAQQPSSLPAAGIQHGAAGNQPVQPLQQPGYGYPAPVTPLQPPQNVYSPSGAHIR</sequence>
<reference evidence="3 4" key="1">
    <citation type="submission" date="2012-01" db="EMBL/GenBank/DDBJ databases">
        <title>The Genome Sequence of Scardovia wiggsiae F0424.</title>
        <authorList>
            <consortium name="The Broad Institute Genome Sequencing Platform"/>
            <person name="Earl A."/>
            <person name="Ward D."/>
            <person name="Feldgarden M."/>
            <person name="Gevers D."/>
            <person name="Izard J."/>
            <person name="Ganesan A."/>
            <person name="Baranova O.V."/>
            <person name="Blanton J.M."/>
            <person name="Tanner A.C."/>
            <person name="Mathney J."/>
            <person name="Dewhirst F.E."/>
            <person name="Young S.K."/>
            <person name="Zeng Q."/>
            <person name="Gargeya S."/>
            <person name="Fitzgerald M."/>
            <person name="Haas B."/>
            <person name="Abouelleil A."/>
            <person name="Alvarado L."/>
            <person name="Arachchi H.M."/>
            <person name="Berlin A."/>
            <person name="Chapman S.B."/>
            <person name="Gearin G."/>
            <person name="Goldberg J."/>
            <person name="Griggs A."/>
            <person name="Gujja S."/>
            <person name="Hansen M."/>
            <person name="Heiman D."/>
            <person name="Howarth C."/>
            <person name="Larimer J."/>
            <person name="Lui A."/>
            <person name="MacDonald P.J.P."/>
            <person name="McCowen C."/>
            <person name="Montmayeur A."/>
            <person name="Murphy C."/>
            <person name="Neiman D."/>
            <person name="Pearson M."/>
            <person name="Priest M."/>
            <person name="Roberts A."/>
            <person name="Saif S."/>
            <person name="Shea T."/>
            <person name="Sisk P."/>
            <person name="Stolte C."/>
            <person name="Sykes S."/>
            <person name="Wortman J."/>
            <person name="Nusbaum C."/>
            <person name="Birren B."/>
        </authorList>
    </citation>
    <scope>NUCLEOTIDE SEQUENCE [LARGE SCALE GENOMIC DNA]</scope>
    <source>
        <strain evidence="3 4">F0424</strain>
    </source>
</reference>
<dbReference type="Pfam" id="PF05656">
    <property type="entry name" value="DUF805"/>
    <property type="match status" value="1"/>
</dbReference>
<evidence type="ECO:0000313" key="3">
    <source>
        <dbReference type="EMBL" id="EJD64732.1"/>
    </source>
</evidence>
<dbReference type="OrthoDB" id="9812349at2"/>
<evidence type="ECO:0000313" key="4">
    <source>
        <dbReference type="Proteomes" id="UP000006415"/>
    </source>
</evidence>
<feature type="transmembrane region" description="Helical" evidence="2">
    <location>
        <begin position="176"/>
        <end position="197"/>
    </location>
</feature>
<dbReference type="GO" id="GO:0016020">
    <property type="term" value="C:membrane"/>
    <property type="evidence" value="ECO:0007669"/>
    <property type="project" value="InterPro"/>
</dbReference>
<dbReference type="HOGENOM" id="CLU_709587_0_0_11"/>
<feature type="region of interest" description="Disordered" evidence="1">
    <location>
        <begin position="310"/>
        <end position="389"/>
    </location>
</feature>
<accession>J0LLM0</accession>
<proteinExistence type="predicted"/>
<feature type="compositionally biased region" description="Low complexity" evidence="1">
    <location>
        <begin position="310"/>
        <end position="326"/>
    </location>
</feature>
<feature type="transmembrane region" description="Helical" evidence="2">
    <location>
        <begin position="240"/>
        <end position="266"/>
    </location>
</feature>
<dbReference type="AlphaFoldDB" id="J0LLM0"/>
<keyword evidence="4" id="KW-1185">Reference proteome</keyword>
<keyword evidence="2" id="KW-0812">Transmembrane</keyword>
<dbReference type="STRING" id="857290.HMPREF9156_01227"/>
<evidence type="ECO:0000256" key="2">
    <source>
        <dbReference type="SAM" id="Phobius"/>
    </source>
</evidence>
<keyword evidence="2" id="KW-1133">Transmembrane helix</keyword>
<protein>
    <recommendedName>
        <fullName evidence="5">DUF805 domain-containing protein</fullName>
    </recommendedName>
</protein>
<dbReference type="eggNOG" id="COG3152">
    <property type="taxonomic scope" value="Bacteria"/>
</dbReference>
<name>J0LLM0_9BIFI</name>
<evidence type="ECO:0008006" key="5">
    <source>
        <dbReference type="Google" id="ProtNLM"/>
    </source>
</evidence>
<comment type="caution">
    <text evidence="3">The sequence shown here is derived from an EMBL/GenBank/DDBJ whole genome shotgun (WGS) entry which is preliminary data.</text>
</comment>
<feature type="transmembrane region" description="Helical" evidence="2">
    <location>
        <begin position="141"/>
        <end position="164"/>
    </location>
</feature>
<evidence type="ECO:0000256" key="1">
    <source>
        <dbReference type="SAM" id="MobiDB-lite"/>
    </source>
</evidence>
<feature type="transmembrane region" description="Helical" evidence="2">
    <location>
        <begin position="109"/>
        <end position="135"/>
    </location>
</feature>
<dbReference type="EMBL" id="AGZS01000006">
    <property type="protein sequence ID" value="EJD64732.1"/>
    <property type="molecule type" value="Genomic_DNA"/>
</dbReference>
<dbReference type="RefSeq" id="WP_007148290.1">
    <property type="nucleotide sequence ID" value="NZ_AKCI01000001.1"/>
</dbReference>
<dbReference type="InterPro" id="IPR008523">
    <property type="entry name" value="DUF805"/>
</dbReference>
<dbReference type="Proteomes" id="UP000006415">
    <property type="component" value="Unassembled WGS sequence"/>
</dbReference>
<gene>
    <name evidence="3" type="ORF">HMPREF9156_01227</name>
</gene>